<dbReference type="OrthoDB" id="62952at2759"/>
<dbReference type="AlphaFoldDB" id="A0A5N7DH75"/>
<organism evidence="1 2">
    <name type="scientific">Aspergillus pseudonomiae</name>
    <dbReference type="NCBI Taxonomy" id="1506151"/>
    <lineage>
        <taxon>Eukaryota</taxon>
        <taxon>Fungi</taxon>
        <taxon>Dikarya</taxon>
        <taxon>Ascomycota</taxon>
        <taxon>Pezizomycotina</taxon>
        <taxon>Eurotiomycetes</taxon>
        <taxon>Eurotiomycetidae</taxon>
        <taxon>Eurotiales</taxon>
        <taxon>Aspergillaceae</taxon>
        <taxon>Aspergillus</taxon>
        <taxon>Aspergillus subgen. Circumdati</taxon>
    </lineage>
</organism>
<keyword evidence="2" id="KW-1185">Reference proteome</keyword>
<accession>A0A5N7DH75</accession>
<dbReference type="InterPro" id="IPR038883">
    <property type="entry name" value="AN11006-like"/>
</dbReference>
<dbReference type="EMBL" id="ML736759">
    <property type="protein sequence ID" value="KAE8405644.1"/>
    <property type="molecule type" value="Genomic_DNA"/>
</dbReference>
<protein>
    <submittedName>
        <fullName evidence="1">Uncharacterized protein</fullName>
    </submittedName>
</protein>
<sequence length="226" mass="25592">MSATSPNRTISLPESSTHAGFLSLPIDLRNNIYRQVLAVPHPIFLFQDPRCPIESFAPEKPSQWLVLLYTNHQVSKEAKALYNTNEFVLEESTKRQGSLVKSFLNCIGPVNAGFLSYLRMDFPATERVDGQLGEIKIRKDGLQTLRLLQEQCTNLKTLETLVYGPNYGLLTDQEIDIRLLRDALQDINTQLRAIEPLDRIIVRVCSGSATPPTIEFMEELGWIIFT</sequence>
<dbReference type="RefSeq" id="XP_031942963.1">
    <property type="nucleotide sequence ID" value="XM_032086891.1"/>
</dbReference>
<dbReference type="Proteomes" id="UP000325579">
    <property type="component" value="Unassembled WGS sequence"/>
</dbReference>
<name>A0A5N7DH75_9EURO</name>
<gene>
    <name evidence="1" type="ORF">BDV37DRAFT_281781</name>
</gene>
<dbReference type="PANTHER" id="PTHR42085">
    <property type="entry name" value="F-BOX DOMAIN-CONTAINING PROTEIN"/>
    <property type="match status" value="1"/>
</dbReference>
<evidence type="ECO:0000313" key="1">
    <source>
        <dbReference type="EMBL" id="KAE8405644.1"/>
    </source>
</evidence>
<reference evidence="1 2" key="1">
    <citation type="submission" date="2019-04" db="EMBL/GenBank/DDBJ databases">
        <authorList>
            <consortium name="DOE Joint Genome Institute"/>
            <person name="Mondo S."/>
            <person name="Kjaerbolling I."/>
            <person name="Vesth T."/>
            <person name="Frisvad J.C."/>
            <person name="Nybo J.L."/>
            <person name="Theobald S."/>
            <person name="Kildgaard S."/>
            <person name="Isbrandt T."/>
            <person name="Kuo A."/>
            <person name="Sato A."/>
            <person name="Lyhne E.K."/>
            <person name="Kogle M.E."/>
            <person name="Wiebenga A."/>
            <person name="Kun R.S."/>
            <person name="Lubbers R.J."/>
            <person name="Makela M.R."/>
            <person name="Barry K."/>
            <person name="Chovatia M."/>
            <person name="Clum A."/>
            <person name="Daum C."/>
            <person name="Haridas S."/>
            <person name="He G."/>
            <person name="LaButti K."/>
            <person name="Lipzen A."/>
            <person name="Riley R."/>
            <person name="Salamov A."/>
            <person name="Simmons B.A."/>
            <person name="Magnuson J.K."/>
            <person name="Henrissat B."/>
            <person name="Mortensen U.H."/>
            <person name="Larsen T.O."/>
            <person name="Devries R.P."/>
            <person name="Grigoriev I.V."/>
            <person name="Machida M."/>
            <person name="Baker S.E."/>
            <person name="Andersen M.R."/>
            <person name="Cantor M.N."/>
            <person name="Hua S.X."/>
        </authorList>
    </citation>
    <scope>NUCLEOTIDE SEQUENCE [LARGE SCALE GENOMIC DNA]</scope>
    <source>
        <strain evidence="1 2">CBS 119388</strain>
    </source>
</reference>
<proteinExistence type="predicted"/>
<evidence type="ECO:0000313" key="2">
    <source>
        <dbReference type="Proteomes" id="UP000325579"/>
    </source>
</evidence>
<dbReference type="GeneID" id="43671582"/>
<dbReference type="PANTHER" id="PTHR42085:SF8">
    <property type="entry name" value="F-BOX DOMAIN-CONTAINING PROTEIN"/>
    <property type="match status" value="1"/>
</dbReference>